<proteinExistence type="predicted"/>
<accession>A0A0K9P0W2</accession>
<sequence>MWREKDMEEEVSDAAKGDLYAFLHIAPDAPNEDIRKAYRQWAQVYHPDKYQSLEMKNIATENFQRIQDAYEILIDEYKRQIYDIYGMEGLKSGLELGPKLNKLEEVREELEKLRRRKEEEKQNARIRPTGSLVANLSLPQYLQGDSIMRGMAISSDVQAQVSKRNTVGIGGNLLVIGESGTGNLSMTARNQLSSVSSIEFMATSGLRSIIGLQTSRQLSVHSTGTSGIMINPTDGTVNLSNTWTRQLSETSAGNIQLVLGRDSSIAVGWQKKDDKSSAAGEVKFGTSSFGVSCHYTHKFSSKSHGRVVGRIGSRALEFEVGGGRKISEYSTVRMLYNIGIQGITWRFELNRGGQKLIIPILLSTGFDSLFAAGALLIPSSAYFVLKKFIFKPYFLSRDRKKALEKMENYSLQVEEARKNAEKAQKLLKNVSDRKKNKQMEMDGLVITKAVYGNSRALKRRNGSDEVNNDVASQVSDVALPLNFLVDDSGTLKLHEGIKKSGIMGFYDPCPGESKLLVINYTFNNQRYEVSVDDLDQLSIPNENHRH</sequence>
<dbReference type="Pfam" id="PF00226">
    <property type="entry name" value="DnaJ"/>
    <property type="match status" value="1"/>
</dbReference>
<dbReference type="Gene3D" id="1.10.287.110">
    <property type="entry name" value="DnaJ domain"/>
    <property type="match status" value="1"/>
</dbReference>
<dbReference type="AlphaFoldDB" id="A0A0K9P0W2"/>
<dbReference type="InterPro" id="IPR024586">
    <property type="entry name" value="DnaJ-like_C11_C"/>
</dbReference>
<dbReference type="Pfam" id="PF11875">
    <property type="entry name" value="DnaJ-like_C11_C"/>
    <property type="match status" value="1"/>
</dbReference>
<dbReference type="Pfam" id="PF22774">
    <property type="entry name" value="DNAJC11_beta-barrel"/>
    <property type="match status" value="1"/>
</dbReference>
<evidence type="ECO:0000256" key="4">
    <source>
        <dbReference type="SAM" id="Coils"/>
    </source>
</evidence>
<dbReference type="InterPro" id="IPR001623">
    <property type="entry name" value="DnaJ_domain"/>
</dbReference>
<dbReference type="CDD" id="cd06257">
    <property type="entry name" value="DnaJ"/>
    <property type="match status" value="1"/>
</dbReference>
<keyword evidence="3" id="KW-0143">Chaperone</keyword>
<comment type="subcellular location">
    <subcellularLocation>
        <location evidence="1">Membrane</location>
    </subcellularLocation>
</comment>
<evidence type="ECO:0000256" key="1">
    <source>
        <dbReference type="ARBA" id="ARBA00004370"/>
    </source>
</evidence>
<dbReference type="OrthoDB" id="10250354at2759"/>
<keyword evidence="2" id="KW-0472">Membrane</keyword>
<dbReference type="PROSITE" id="PS50076">
    <property type="entry name" value="DNAJ_2"/>
    <property type="match status" value="1"/>
</dbReference>
<dbReference type="STRING" id="29655.A0A0K9P0W2"/>
<dbReference type="PROSITE" id="PS00636">
    <property type="entry name" value="DNAJ_1"/>
    <property type="match status" value="1"/>
</dbReference>
<dbReference type="SUPFAM" id="SSF46565">
    <property type="entry name" value="Chaperone J-domain"/>
    <property type="match status" value="1"/>
</dbReference>
<reference evidence="7" key="1">
    <citation type="journal article" date="2016" name="Nature">
        <title>The genome of the seagrass Zostera marina reveals angiosperm adaptation to the sea.</title>
        <authorList>
            <person name="Olsen J.L."/>
            <person name="Rouze P."/>
            <person name="Verhelst B."/>
            <person name="Lin Y.-C."/>
            <person name="Bayer T."/>
            <person name="Collen J."/>
            <person name="Dattolo E."/>
            <person name="De Paoli E."/>
            <person name="Dittami S."/>
            <person name="Maumus F."/>
            <person name="Michel G."/>
            <person name="Kersting A."/>
            <person name="Lauritano C."/>
            <person name="Lohaus R."/>
            <person name="Toepel M."/>
            <person name="Tonon T."/>
            <person name="Vanneste K."/>
            <person name="Amirebrahimi M."/>
            <person name="Brakel J."/>
            <person name="Bostroem C."/>
            <person name="Chovatia M."/>
            <person name="Grimwood J."/>
            <person name="Jenkins J.W."/>
            <person name="Jueterbock A."/>
            <person name="Mraz A."/>
            <person name="Stam W.T."/>
            <person name="Tice H."/>
            <person name="Bornberg-Bauer E."/>
            <person name="Green P.J."/>
            <person name="Pearson G.A."/>
            <person name="Procaccini G."/>
            <person name="Duarte C.M."/>
            <person name="Schmutz J."/>
            <person name="Reusch T.B.H."/>
            <person name="Van de Peer Y."/>
        </authorList>
    </citation>
    <scope>NUCLEOTIDE SEQUENCE [LARGE SCALE GENOMIC DNA]</scope>
    <source>
        <strain evidence="7">cv. Finnish</strain>
    </source>
</reference>
<dbReference type="PRINTS" id="PR00625">
    <property type="entry name" value="JDOMAIN"/>
</dbReference>
<organism evidence="6 7">
    <name type="scientific">Zostera marina</name>
    <name type="common">Eelgrass</name>
    <dbReference type="NCBI Taxonomy" id="29655"/>
    <lineage>
        <taxon>Eukaryota</taxon>
        <taxon>Viridiplantae</taxon>
        <taxon>Streptophyta</taxon>
        <taxon>Embryophyta</taxon>
        <taxon>Tracheophyta</taxon>
        <taxon>Spermatophyta</taxon>
        <taxon>Magnoliopsida</taxon>
        <taxon>Liliopsida</taxon>
        <taxon>Zosteraceae</taxon>
        <taxon>Zostera</taxon>
    </lineage>
</organism>
<feature type="coiled-coil region" evidence="4">
    <location>
        <begin position="399"/>
        <end position="440"/>
    </location>
</feature>
<protein>
    <submittedName>
        <fullName evidence="6">Chaperone protein dnaJ 13</fullName>
    </submittedName>
</protein>
<dbReference type="InterPro" id="IPR036869">
    <property type="entry name" value="J_dom_sf"/>
</dbReference>
<dbReference type="GO" id="GO:0016020">
    <property type="term" value="C:membrane"/>
    <property type="evidence" value="ECO:0007669"/>
    <property type="project" value="UniProtKB-SubCell"/>
</dbReference>
<evidence type="ECO:0000313" key="7">
    <source>
        <dbReference type="Proteomes" id="UP000036987"/>
    </source>
</evidence>
<dbReference type="InterPro" id="IPR042162">
    <property type="entry name" value="AtJ13"/>
</dbReference>
<dbReference type="InterPro" id="IPR018253">
    <property type="entry name" value="DnaJ_domain_CS"/>
</dbReference>
<evidence type="ECO:0000256" key="2">
    <source>
        <dbReference type="ARBA" id="ARBA00023136"/>
    </source>
</evidence>
<dbReference type="EMBL" id="LFYR01001331">
    <property type="protein sequence ID" value="KMZ62599.1"/>
    <property type="molecule type" value="Genomic_DNA"/>
</dbReference>
<comment type="caution">
    <text evidence="6">The sequence shown here is derived from an EMBL/GenBank/DDBJ whole genome shotgun (WGS) entry which is preliminary data.</text>
</comment>
<dbReference type="PANTHER" id="PTHR44914:SF1">
    <property type="entry name" value="CHAPERONE PROTEIN DNAJ 13"/>
    <property type="match status" value="1"/>
</dbReference>
<dbReference type="GO" id="GO:0005783">
    <property type="term" value="C:endoplasmic reticulum"/>
    <property type="evidence" value="ECO:0007669"/>
    <property type="project" value="UniProtKB-ARBA"/>
</dbReference>
<evidence type="ECO:0000256" key="3">
    <source>
        <dbReference type="ARBA" id="ARBA00023186"/>
    </source>
</evidence>
<dbReference type="OMA" id="QLDKHTM"/>
<name>A0A0K9P0W2_ZOSMR</name>
<dbReference type="InterPro" id="IPR055225">
    <property type="entry name" value="DNAJC11-like_beta-barrel"/>
</dbReference>
<evidence type="ECO:0000313" key="6">
    <source>
        <dbReference type="EMBL" id="KMZ62599.1"/>
    </source>
</evidence>
<evidence type="ECO:0000259" key="5">
    <source>
        <dbReference type="PROSITE" id="PS50076"/>
    </source>
</evidence>
<keyword evidence="7" id="KW-1185">Reference proteome</keyword>
<feature type="coiled-coil region" evidence="4">
    <location>
        <begin position="96"/>
        <end position="127"/>
    </location>
</feature>
<dbReference type="Proteomes" id="UP000036987">
    <property type="component" value="Unassembled WGS sequence"/>
</dbReference>
<keyword evidence="4" id="KW-0175">Coiled coil</keyword>
<gene>
    <name evidence="6" type="ORF">ZOSMA_450G00110</name>
</gene>
<dbReference type="SMART" id="SM00271">
    <property type="entry name" value="DnaJ"/>
    <property type="match status" value="1"/>
</dbReference>
<dbReference type="PANTHER" id="PTHR44914">
    <property type="entry name" value="CHAPERONE PROTEIN DNAJ 13"/>
    <property type="match status" value="1"/>
</dbReference>
<feature type="domain" description="J" evidence="5">
    <location>
        <begin position="18"/>
        <end position="86"/>
    </location>
</feature>